<comment type="caution">
    <text evidence="2">The sequence shown here is derived from an EMBL/GenBank/DDBJ whole genome shotgun (WGS) entry which is preliminary data.</text>
</comment>
<evidence type="ECO:0000256" key="1">
    <source>
        <dbReference type="SAM" id="Phobius"/>
    </source>
</evidence>
<feature type="transmembrane region" description="Helical" evidence="1">
    <location>
        <begin position="243"/>
        <end position="263"/>
    </location>
</feature>
<keyword evidence="1" id="KW-0812">Transmembrane</keyword>
<evidence type="ECO:0000313" key="2">
    <source>
        <dbReference type="EMBL" id="GEC22949.1"/>
    </source>
</evidence>
<dbReference type="Proteomes" id="UP000320338">
    <property type="component" value="Unassembled WGS sequence"/>
</dbReference>
<gene>
    <name evidence="2" type="ORF">PHY01_52320</name>
</gene>
<reference evidence="2 3" key="1">
    <citation type="submission" date="2019-06" db="EMBL/GenBank/DDBJ databases">
        <title>Whole genome shotgun sequence of Pseudonocardia hydrocarbonoxydans NBRC 14498.</title>
        <authorList>
            <person name="Hosoyama A."/>
            <person name="Uohara A."/>
            <person name="Ohji S."/>
            <person name="Ichikawa N."/>
        </authorList>
    </citation>
    <scope>NUCLEOTIDE SEQUENCE [LARGE SCALE GENOMIC DNA]</scope>
    <source>
        <strain evidence="2 3">NBRC 14498</strain>
    </source>
</reference>
<feature type="transmembrane region" description="Helical" evidence="1">
    <location>
        <begin position="54"/>
        <end position="77"/>
    </location>
</feature>
<dbReference type="PANTHER" id="PTHR35007">
    <property type="entry name" value="INTEGRAL MEMBRANE PROTEIN-RELATED"/>
    <property type="match status" value="1"/>
</dbReference>
<organism evidence="2 3">
    <name type="scientific">Pseudonocardia hydrocarbonoxydans</name>
    <dbReference type="NCBI Taxonomy" id="76726"/>
    <lineage>
        <taxon>Bacteria</taxon>
        <taxon>Bacillati</taxon>
        <taxon>Actinomycetota</taxon>
        <taxon>Actinomycetes</taxon>
        <taxon>Pseudonocardiales</taxon>
        <taxon>Pseudonocardiaceae</taxon>
        <taxon>Pseudonocardia</taxon>
    </lineage>
</organism>
<protein>
    <recommendedName>
        <fullName evidence="4">Type II secretion system protein GspF domain-containing protein</fullName>
    </recommendedName>
</protein>
<dbReference type="RefSeq" id="WP_141282894.1">
    <property type="nucleotide sequence ID" value="NZ_BJNG01000074.1"/>
</dbReference>
<dbReference type="EMBL" id="BJNG01000074">
    <property type="protein sequence ID" value="GEC22949.1"/>
    <property type="molecule type" value="Genomic_DNA"/>
</dbReference>
<accession>A0A4Y3WYY8</accession>
<keyword evidence="3" id="KW-1185">Reference proteome</keyword>
<keyword evidence="1" id="KW-0472">Membrane</keyword>
<evidence type="ECO:0008006" key="4">
    <source>
        <dbReference type="Google" id="ProtNLM"/>
    </source>
</evidence>
<keyword evidence="1" id="KW-1133">Transmembrane helix</keyword>
<feature type="transmembrane region" description="Helical" evidence="1">
    <location>
        <begin position="212"/>
        <end position="231"/>
    </location>
</feature>
<evidence type="ECO:0000313" key="3">
    <source>
        <dbReference type="Proteomes" id="UP000320338"/>
    </source>
</evidence>
<dbReference type="PANTHER" id="PTHR35007:SF4">
    <property type="entry name" value="CONSERVED TRANSMEMBRANE PROTEIN-RELATED"/>
    <property type="match status" value="1"/>
</dbReference>
<sequence>MVAASCAAPAGALLCLAAALLCLPPPVAVGRLGAFRPRAGRPRRSRAPGAAPVVAAGAGGLLLAGPGGALAGLLVGATLRRHRAARRVEAGAAATATELASAVARMADELAAGAHPATALAGTTADGPRARAVLTPAADAGGLGDDVPSALRRGAGAHPEVAAEVERLAAAWALSDRCGVPLAALLSGAAADLAWRVRFAARVRAELAGPRATAGVLTALPALGLGLGQLVGADPVGVLRGGLLGQALLVVGVALACAGLAWTGQILRAAVPR</sequence>
<name>A0A4Y3WYY8_9PSEU</name>
<proteinExistence type="predicted"/>
<dbReference type="AlphaFoldDB" id="A0A4Y3WYY8"/>